<dbReference type="InParanoid" id="A0A0D0DMD0"/>
<protein>
    <submittedName>
        <fullName evidence="1">Uncharacterized protein</fullName>
    </submittedName>
</protein>
<evidence type="ECO:0000313" key="2">
    <source>
        <dbReference type="Proteomes" id="UP000054538"/>
    </source>
</evidence>
<dbReference type="HOGENOM" id="CLU_2740794_0_0_1"/>
<sequence length="71" mass="7494">MEARNFAVSLGLVAWHDHGPSNSNGCECSTLTVGYENARMLERKTAYATDSIQSSTLAVTGGGVTVFNVLS</sequence>
<gene>
    <name evidence="1" type="ORF">PAXRUDRAFT_829657</name>
</gene>
<dbReference type="Proteomes" id="UP000054538">
    <property type="component" value="Unassembled WGS sequence"/>
</dbReference>
<reference evidence="1 2" key="1">
    <citation type="submission" date="2014-04" db="EMBL/GenBank/DDBJ databases">
        <authorList>
            <consortium name="DOE Joint Genome Institute"/>
            <person name="Kuo A."/>
            <person name="Kohler A."/>
            <person name="Jargeat P."/>
            <person name="Nagy L.G."/>
            <person name="Floudas D."/>
            <person name="Copeland A."/>
            <person name="Barry K.W."/>
            <person name="Cichocki N."/>
            <person name="Veneault-Fourrey C."/>
            <person name="LaButti K."/>
            <person name="Lindquist E.A."/>
            <person name="Lipzen A."/>
            <person name="Lundell T."/>
            <person name="Morin E."/>
            <person name="Murat C."/>
            <person name="Sun H."/>
            <person name="Tunlid A."/>
            <person name="Henrissat B."/>
            <person name="Grigoriev I.V."/>
            <person name="Hibbett D.S."/>
            <person name="Martin F."/>
            <person name="Nordberg H.P."/>
            <person name="Cantor M.N."/>
            <person name="Hua S.X."/>
        </authorList>
    </citation>
    <scope>NUCLEOTIDE SEQUENCE [LARGE SCALE GENOMIC DNA]</scope>
    <source>
        <strain evidence="1 2">Ve08.2h10</strain>
    </source>
</reference>
<reference evidence="2" key="2">
    <citation type="submission" date="2015-01" db="EMBL/GenBank/DDBJ databases">
        <title>Evolutionary Origins and Diversification of the Mycorrhizal Mutualists.</title>
        <authorList>
            <consortium name="DOE Joint Genome Institute"/>
            <consortium name="Mycorrhizal Genomics Consortium"/>
            <person name="Kohler A."/>
            <person name="Kuo A."/>
            <person name="Nagy L.G."/>
            <person name="Floudas D."/>
            <person name="Copeland A."/>
            <person name="Barry K.W."/>
            <person name="Cichocki N."/>
            <person name="Veneault-Fourrey C."/>
            <person name="LaButti K."/>
            <person name="Lindquist E.A."/>
            <person name="Lipzen A."/>
            <person name="Lundell T."/>
            <person name="Morin E."/>
            <person name="Murat C."/>
            <person name="Riley R."/>
            <person name="Ohm R."/>
            <person name="Sun H."/>
            <person name="Tunlid A."/>
            <person name="Henrissat B."/>
            <person name="Grigoriev I.V."/>
            <person name="Hibbett D.S."/>
            <person name="Martin F."/>
        </authorList>
    </citation>
    <scope>NUCLEOTIDE SEQUENCE [LARGE SCALE GENOMIC DNA]</scope>
    <source>
        <strain evidence="2">Ve08.2h10</strain>
    </source>
</reference>
<dbReference type="AlphaFoldDB" id="A0A0D0DMD0"/>
<keyword evidence="2" id="KW-1185">Reference proteome</keyword>
<evidence type="ECO:0000313" key="1">
    <source>
        <dbReference type="EMBL" id="KIK92753.1"/>
    </source>
</evidence>
<organism evidence="1 2">
    <name type="scientific">Paxillus rubicundulus Ve08.2h10</name>
    <dbReference type="NCBI Taxonomy" id="930991"/>
    <lineage>
        <taxon>Eukaryota</taxon>
        <taxon>Fungi</taxon>
        <taxon>Dikarya</taxon>
        <taxon>Basidiomycota</taxon>
        <taxon>Agaricomycotina</taxon>
        <taxon>Agaricomycetes</taxon>
        <taxon>Agaricomycetidae</taxon>
        <taxon>Boletales</taxon>
        <taxon>Paxilineae</taxon>
        <taxon>Paxillaceae</taxon>
        <taxon>Paxillus</taxon>
    </lineage>
</organism>
<dbReference type="EMBL" id="KN825246">
    <property type="protein sequence ID" value="KIK92753.1"/>
    <property type="molecule type" value="Genomic_DNA"/>
</dbReference>
<proteinExistence type="predicted"/>
<accession>A0A0D0DMD0</accession>
<name>A0A0D0DMD0_9AGAM</name>